<feature type="compositionally biased region" description="Polar residues" evidence="1">
    <location>
        <begin position="1"/>
        <end position="10"/>
    </location>
</feature>
<evidence type="ECO:0000313" key="3">
    <source>
        <dbReference type="Proteomes" id="UP000765509"/>
    </source>
</evidence>
<dbReference type="EMBL" id="AVOT02155562">
    <property type="protein sequence ID" value="MBW0593603.1"/>
    <property type="molecule type" value="Genomic_DNA"/>
</dbReference>
<comment type="caution">
    <text evidence="2">The sequence shown here is derived from an EMBL/GenBank/DDBJ whole genome shotgun (WGS) entry which is preliminary data.</text>
</comment>
<organism evidence="2 3">
    <name type="scientific">Austropuccinia psidii MF-1</name>
    <dbReference type="NCBI Taxonomy" id="1389203"/>
    <lineage>
        <taxon>Eukaryota</taxon>
        <taxon>Fungi</taxon>
        <taxon>Dikarya</taxon>
        <taxon>Basidiomycota</taxon>
        <taxon>Pucciniomycotina</taxon>
        <taxon>Pucciniomycetes</taxon>
        <taxon>Pucciniales</taxon>
        <taxon>Sphaerophragmiaceae</taxon>
        <taxon>Austropuccinia</taxon>
    </lineage>
</organism>
<feature type="region of interest" description="Disordered" evidence="1">
    <location>
        <begin position="1"/>
        <end position="87"/>
    </location>
</feature>
<feature type="non-terminal residue" evidence="2">
    <location>
        <position position="1"/>
    </location>
</feature>
<keyword evidence="3" id="KW-1185">Reference proteome</keyword>
<feature type="compositionally biased region" description="Basic and acidic residues" evidence="1">
    <location>
        <begin position="35"/>
        <end position="55"/>
    </location>
</feature>
<feature type="non-terminal residue" evidence="2">
    <location>
        <position position="87"/>
    </location>
</feature>
<gene>
    <name evidence="2" type="ORF">O181_133318</name>
</gene>
<reference evidence="2" key="1">
    <citation type="submission" date="2021-03" db="EMBL/GenBank/DDBJ databases">
        <title>Draft genome sequence of rust myrtle Austropuccinia psidii MF-1, a brazilian biotype.</title>
        <authorList>
            <person name="Quecine M.C."/>
            <person name="Pachon D.M.R."/>
            <person name="Bonatelli M.L."/>
            <person name="Correr F.H."/>
            <person name="Franceschini L.M."/>
            <person name="Leite T.F."/>
            <person name="Margarido G.R.A."/>
            <person name="Almeida C.A."/>
            <person name="Ferrarezi J.A."/>
            <person name="Labate C.A."/>
        </authorList>
    </citation>
    <scope>NUCLEOTIDE SEQUENCE</scope>
    <source>
        <strain evidence="2">MF-1</strain>
    </source>
</reference>
<sequence>NQKISGQESPFFTVPGRFQEKTRKQGQEQNLLQPEEERVRPNDPEAFRFGERSTQETEVVVNHPRISSPSNRNITPTQIEHNIVTPE</sequence>
<proteinExistence type="predicted"/>
<dbReference type="Proteomes" id="UP000765509">
    <property type="component" value="Unassembled WGS sequence"/>
</dbReference>
<name>A0A9Q3L5I7_9BASI</name>
<evidence type="ECO:0000256" key="1">
    <source>
        <dbReference type="SAM" id="MobiDB-lite"/>
    </source>
</evidence>
<feature type="compositionally biased region" description="Polar residues" evidence="1">
    <location>
        <begin position="65"/>
        <end position="80"/>
    </location>
</feature>
<dbReference type="AlphaFoldDB" id="A0A9Q3L5I7"/>
<evidence type="ECO:0000313" key="2">
    <source>
        <dbReference type="EMBL" id="MBW0593603.1"/>
    </source>
</evidence>
<accession>A0A9Q3L5I7</accession>
<protein>
    <submittedName>
        <fullName evidence="2">Uncharacterized protein</fullName>
    </submittedName>
</protein>